<comment type="caution">
    <text evidence="2">The sequence shown here is derived from an EMBL/GenBank/DDBJ whole genome shotgun (WGS) entry which is preliminary data.</text>
</comment>
<dbReference type="AlphaFoldDB" id="A0AB34HA90"/>
<keyword evidence="3" id="KW-1185">Reference proteome</keyword>
<feature type="compositionally biased region" description="Basic and acidic residues" evidence="1">
    <location>
        <begin position="1"/>
        <end position="16"/>
    </location>
</feature>
<evidence type="ECO:0000313" key="2">
    <source>
        <dbReference type="EMBL" id="KAJ8787564.1"/>
    </source>
</evidence>
<proteinExistence type="predicted"/>
<dbReference type="Proteomes" id="UP001159641">
    <property type="component" value="Unassembled WGS sequence"/>
</dbReference>
<organism evidence="2 3">
    <name type="scientific">Eschrichtius robustus</name>
    <name type="common">California gray whale</name>
    <name type="synonym">Eschrichtius gibbosus</name>
    <dbReference type="NCBI Taxonomy" id="9764"/>
    <lineage>
        <taxon>Eukaryota</taxon>
        <taxon>Metazoa</taxon>
        <taxon>Chordata</taxon>
        <taxon>Craniata</taxon>
        <taxon>Vertebrata</taxon>
        <taxon>Euteleostomi</taxon>
        <taxon>Mammalia</taxon>
        <taxon>Eutheria</taxon>
        <taxon>Laurasiatheria</taxon>
        <taxon>Artiodactyla</taxon>
        <taxon>Whippomorpha</taxon>
        <taxon>Cetacea</taxon>
        <taxon>Mysticeti</taxon>
        <taxon>Eschrichtiidae</taxon>
        <taxon>Eschrichtius</taxon>
    </lineage>
</organism>
<sequence length="178" mass="19035">MERKGERWSGLRHEGQRQPGQGPGQRRELRLSAAVRSPGVRRPSTEVVPPLTPRLWAAGPRPSAPASFRAGSHCLSFPARPARPLGPLQGPALGRQGRPPRASPLTRPEPLPACPAWALLCAPWAASPLSGRLADAAAVAPEPPLRQAPHPGLAPLLVLALQARKKRTKAKKDKAQKK</sequence>
<dbReference type="EMBL" id="JAIQCJ010001784">
    <property type="protein sequence ID" value="KAJ8787564.1"/>
    <property type="molecule type" value="Genomic_DNA"/>
</dbReference>
<name>A0AB34HA90_ESCRO</name>
<accession>A0AB34HA90</accession>
<protein>
    <submittedName>
        <fullName evidence="2">Uncharacterized protein</fullName>
    </submittedName>
</protein>
<gene>
    <name evidence="2" type="ORF">J1605_022879</name>
</gene>
<feature type="region of interest" description="Disordered" evidence="1">
    <location>
        <begin position="1"/>
        <end position="108"/>
    </location>
</feature>
<evidence type="ECO:0000256" key="1">
    <source>
        <dbReference type="SAM" id="MobiDB-lite"/>
    </source>
</evidence>
<evidence type="ECO:0000313" key="3">
    <source>
        <dbReference type="Proteomes" id="UP001159641"/>
    </source>
</evidence>
<reference evidence="2 3" key="1">
    <citation type="submission" date="2022-11" db="EMBL/GenBank/DDBJ databases">
        <title>Whole genome sequence of Eschrichtius robustus ER-17-0199.</title>
        <authorList>
            <person name="Bruniche-Olsen A."/>
            <person name="Black A.N."/>
            <person name="Fields C.J."/>
            <person name="Walden K."/>
            <person name="Dewoody J.A."/>
        </authorList>
    </citation>
    <scope>NUCLEOTIDE SEQUENCE [LARGE SCALE GENOMIC DNA]</scope>
    <source>
        <strain evidence="2">ER-17-0199</strain>
        <tissue evidence="2">Blubber</tissue>
    </source>
</reference>